<feature type="region of interest" description="Disordered" evidence="5">
    <location>
        <begin position="19"/>
        <end position="38"/>
    </location>
</feature>
<evidence type="ECO:0000259" key="7">
    <source>
        <dbReference type="Pfam" id="PF00135"/>
    </source>
</evidence>
<evidence type="ECO:0000256" key="1">
    <source>
        <dbReference type="ARBA" id="ARBA00005964"/>
    </source>
</evidence>
<proteinExistence type="inferred from homology"/>
<name>A0A4C1X810_EUMVA</name>
<keyword evidence="2" id="KW-0719">Serine esterase</keyword>
<comment type="similarity">
    <text evidence="1">Belongs to the type-B carboxylesterase/lipase family.</text>
</comment>
<keyword evidence="3" id="KW-0378">Hydrolase</keyword>
<reference evidence="8 9" key="1">
    <citation type="journal article" date="2019" name="Commun. Biol.">
        <title>The bagworm genome reveals a unique fibroin gene that provides high tensile strength.</title>
        <authorList>
            <person name="Kono N."/>
            <person name="Nakamura H."/>
            <person name="Ohtoshi R."/>
            <person name="Tomita M."/>
            <person name="Numata K."/>
            <person name="Arakawa K."/>
        </authorList>
    </citation>
    <scope>NUCLEOTIDE SEQUENCE [LARGE SCALE GENOMIC DNA]</scope>
</reference>
<dbReference type="Gene3D" id="3.40.50.1820">
    <property type="entry name" value="alpha/beta hydrolase"/>
    <property type="match status" value="1"/>
</dbReference>
<keyword evidence="9" id="KW-1185">Reference proteome</keyword>
<keyword evidence="6" id="KW-0732">Signal</keyword>
<evidence type="ECO:0000256" key="2">
    <source>
        <dbReference type="ARBA" id="ARBA00022487"/>
    </source>
</evidence>
<evidence type="ECO:0000256" key="4">
    <source>
        <dbReference type="ARBA" id="ARBA00023180"/>
    </source>
</evidence>
<accession>A0A4C1X810</accession>
<dbReference type="SUPFAM" id="SSF53474">
    <property type="entry name" value="alpha/beta-Hydrolases"/>
    <property type="match status" value="1"/>
</dbReference>
<comment type="caution">
    <text evidence="8">The sequence shown here is derived from an EMBL/GenBank/DDBJ whole genome shotgun (WGS) entry which is preliminary data.</text>
</comment>
<feature type="domain" description="Carboxylesterase type B" evidence="7">
    <location>
        <begin position="163"/>
        <end position="648"/>
    </location>
</feature>
<gene>
    <name evidence="8" type="ORF">EVAR_15024_1</name>
</gene>
<feature type="chain" id="PRO_5020024221" evidence="6">
    <location>
        <begin position="21"/>
        <end position="693"/>
    </location>
</feature>
<dbReference type="EMBL" id="BGZK01000750">
    <property type="protein sequence ID" value="GBP59022.1"/>
    <property type="molecule type" value="Genomic_DNA"/>
</dbReference>
<dbReference type="OrthoDB" id="19653at2759"/>
<dbReference type="AlphaFoldDB" id="A0A4C1X810"/>
<dbReference type="PANTHER" id="PTHR43142">
    <property type="entry name" value="CARBOXYLIC ESTER HYDROLASE"/>
    <property type="match status" value="1"/>
</dbReference>
<dbReference type="Proteomes" id="UP000299102">
    <property type="component" value="Unassembled WGS sequence"/>
</dbReference>
<evidence type="ECO:0000313" key="9">
    <source>
        <dbReference type="Proteomes" id="UP000299102"/>
    </source>
</evidence>
<organism evidence="8 9">
    <name type="scientific">Eumeta variegata</name>
    <name type="common">Bagworm moth</name>
    <name type="synonym">Eumeta japonica</name>
    <dbReference type="NCBI Taxonomy" id="151549"/>
    <lineage>
        <taxon>Eukaryota</taxon>
        <taxon>Metazoa</taxon>
        <taxon>Ecdysozoa</taxon>
        <taxon>Arthropoda</taxon>
        <taxon>Hexapoda</taxon>
        <taxon>Insecta</taxon>
        <taxon>Pterygota</taxon>
        <taxon>Neoptera</taxon>
        <taxon>Endopterygota</taxon>
        <taxon>Lepidoptera</taxon>
        <taxon>Glossata</taxon>
        <taxon>Ditrysia</taxon>
        <taxon>Tineoidea</taxon>
        <taxon>Psychidae</taxon>
        <taxon>Oiketicinae</taxon>
        <taxon>Eumeta</taxon>
    </lineage>
</organism>
<dbReference type="STRING" id="151549.A0A4C1X810"/>
<dbReference type="Pfam" id="PF00135">
    <property type="entry name" value="COesterase"/>
    <property type="match status" value="1"/>
</dbReference>
<dbReference type="GO" id="GO:0052689">
    <property type="term" value="F:carboxylic ester hydrolase activity"/>
    <property type="evidence" value="ECO:0007669"/>
    <property type="project" value="UniProtKB-KW"/>
</dbReference>
<dbReference type="InterPro" id="IPR002018">
    <property type="entry name" value="CarbesteraseB"/>
</dbReference>
<evidence type="ECO:0000256" key="5">
    <source>
        <dbReference type="SAM" id="MobiDB-lite"/>
    </source>
</evidence>
<evidence type="ECO:0000256" key="3">
    <source>
        <dbReference type="ARBA" id="ARBA00022801"/>
    </source>
</evidence>
<sequence length="693" mass="74618">MHRVRVLLALAALALGRGRAGAPPASRANTRQKTRPAANDRLVSRLGATMPQTDIHIYVKFLILFCLRGVNKKEIKDETVCRGGLAVSSGLSSRHPDISSECRAPKYKARSGKVALMDILCGTGWWRIKNRAKFKALGTDALAPREYASASTQVFTWTTGGWAGGLRRPALDALHYYSFRGIPYARQPTGSLRFQEPQPLEPWEGVWDAREEGPACPQHDVLYGPLLRARSFSEACLYANVHVPDAAADTTAEGVLNCAGDPRPMLVFVHGGGFAMGSGDADLHGPEPLVAQGVVVVTFNYRLGPFGFLSLKGAGATLGPANVGLRDALALLRWVRANAAAFCADAGRVTLGGHSAGSAIVHLLLLSDSAHGLFHKAIMMSGAAARSFYSSSPANADRISKKLLEQLGISGLPARRLAEELRIAPVERLVEATRRLQDQEGFVTFVPVVEAGAAPVVPSDPETSAMNVTAGAHVPVLIGFTAAEGNTFRRRFQELQIVNVTSANALAMVPLSLLFRLPPEKATAAAAALTRRYYYAAPSLDGLVQFTSDAYFVYPALKAAQWAAARGGPVYLYRFSYESEARVLQAAAGLDWTGAGHVQDLLSVFRTNAFPEAEPPPDSADAWMRNLMVRLFGDFIATREPATGWPAVEAGAGVNGICFLDIDTPQPQPRALSPDQREMLQFYDRLYDLASVK</sequence>
<protein>
    <submittedName>
        <fullName evidence="8">Juvenile hormone esterase</fullName>
    </submittedName>
</protein>
<keyword evidence="4" id="KW-0325">Glycoprotein</keyword>
<feature type="compositionally biased region" description="Low complexity" evidence="5">
    <location>
        <begin position="19"/>
        <end position="28"/>
    </location>
</feature>
<evidence type="ECO:0000256" key="6">
    <source>
        <dbReference type="SAM" id="SignalP"/>
    </source>
</evidence>
<evidence type="ECO:0000313" key="8">
    <source>
        <dbReference type="EMBL" id="GBP59022.1"/>
    </source>
</evidence>
<dbReference type="InterPro" id="IPR029058">
    <property type="entry name" value="AB_hydrolase_fold"/>
</dbReference>
<feature type="signal peptide" evidence="6">
    <location>
        <begin position="1"/>
        <end position="20"/>
    </location>
</feature>
<dbReference type="PANTHER" id="PTHR43142:SF1">
    <property type="entry name" value="CARBOXYLIC ESTER HYDROLASE"/>
    <property type="match status" value="1"/>
</dbReference>